<evidence type="ECO:0000313" key="3">
    <source>
        <dbReference type="EMBL" id="ELY48958.1"/>
    </source>
</evidence>
<dbReference type="STRING" id="1227499.C493_21216"/>
<dbReference type="OrthoDB" id="178070at2157"/>
<dbReference type="Gene3D" id="3.90.1200.10">
    <property type="match status" value="1"/>
</dbReference>
<dbReference type="InterPro" id="IPR029063">
    <property type="entry name" value="SAM-dependent_MTases_sf"/>
</dbReference>
<proteinExistence type="predicted"/>
<dbReference type="RefSeq" id="WP_007261489.1">
    <property type="nucleotide sequence ID" value="NZ_AOHZ01000106.1"/>
</dbReference>
<reference evidence="3 4" key="1">
    <citation type="journal article" date="2014" name="PLoS Genet.">
        <title>Phylogenetically driven sequencing of extremely halophilic archaea reveals strategies for static and dynamic osmo-response.</title>
        <authorList>
            <person name="Becker E.A."/>
            <person name="Seitzer P.M."/>
            <person name="Tritt A."/>
            <person name="Larsen D."/>
            <person name="Krusor M."/>
            <person name="Yao A.I."/>
            <person name="Wu D."/>
            <person name="Madern D."/>
            <person name="Eisen J.A."/>
            <person name="Darling A.E."/>
            <person name="Facciotti M.T."/>
        </authorList>
    </citation>
    <scope>NUCLEOTIDE SEQUENCE [LARGE SCALE GENOMIC DNA]</scope>
    <source>
        <strain evidence="3 4">JCM 12255</strain>
    </source>
</reference>
<dbReference type="CDD" id="cd02440">
    <property type="entry name" value="AdoMet_MTases"/>
    <property type="match status" value="1"/>
</dbReference>
<name>L9WKS7_9EURY</name>
<feature type="domain" description="Methyltransferase type 11" evidence="2">
    <location>
        <begin position="130"/>
        <end position="226"/>
    </location>
</feature>
<comment type="caution">
    <text evidence="3">The sequence shown here is derived from an EMBL/GenBank/DDBJ whole genome shotgun (WGS) entry which is preliminary data.</text>
</comment>
<dbReference type="SUPFAM" id="SSF53335">
    <property type="entry name" value="S-adenosyl-L-methionine-dependent methyltransferases"/>
    <property type="match status" value="1"/>
</dbReference>
<evidence type="ECO:0000256" key="1">
    <source>
        <dbReference type="SAM" id="MobiDB-lite"/>
    </source>
</evidence>
<gene>
    <name evidence="3" type="ORF">C493_21216</name>
</gene>
<dbReference type="GO" id="GO:0008757">
    <property type="term" value="F:S-adenosylmethionine-dependent methyltransferase activity"/>
    <property type="evidence" value="ECO:0007669"/>
    <property type="project" value="InterPro"/>
</dbReference>
<dbReference type="SUPFAM" id="SSF56112">
    <property type="entry name" value="Protein kinase-like (PK-like)"/>
    <property type="match status" value="1"/>
</dbReference>
<dbReference type="PATRIC" id="fig|1227499.3.peg.4352"/>
<evidence type="ECO:0000259" key="2">
    <source>
        <dbReference type="Pfam" id="PF08241"/>
    </source>
</evidence>
<organism evidence="3 4">
    <name type="scientific">Natronolimnohabitans innermongolicus JCM 12255</name>
    <dbReference type="NCBI Taxonomy" id="1227499"/>
    <lineage>
        <taxon>Archaea</taxon>
        <taxon>Methanobacteriati</taxon>
        <taxon>Methanobacteriota</taxon>
        <taxon>Stenosarchaea group</taxon>
        <taxon>Halobacteria</taxon>
        <taxon>Halobacteriales</taxon>
        <taxon>Natrialbaceae</taxon>
        <taxon>Natronolimnohabitans</taxon>
    </lineage>
</organism>
<dbReference type="eggNOG" id="ENOG502N5Q8">
    <property type="taxonomic scope" value="Archaea"/>
</dbReference>
<accession>L9WKS7</accession>
<evidence type="ECO:0000313" key="4">
    <source>
        <dbReference type="Proteomes" id="UP000011602"/>
    </source>
</evidence>
<feature type="region of interest" description="Disordered" evidence="1">
    <location>
        <begin position="50"/>
        <end position="70"/>
    </location>
</feature>
<keyword evidence="4" id="KW-1185">Reference proteome</keyword>
<dbReference type="AlphaFoldDB" id="L9WKS7"/>
<protein>
    <submittedName>
        <fullName evidence="3">Transcriptional regulator</fullName>
    </submittedName>
</protein>
<dbReference type="Pfam" id="PF08241">
    <property type="entry name" value="Methyltransf_11"/>
    <property type="match status" value="1"/>
</dbReference>
<dbReference type="EMBL" id="AOHZ01000106">
    <property type="protein sequence ID" value="ELY48958.1"/>
    <property type="molecule type" value="Genomic_DNA"/>
</dbReference>
<sequence length="647" mass="71103">MSLHKDNETIEPSLLDSVRSRCPDCEQPLSLESLHCRHCGFDGEFKHGIPSLTPAAGTRPTAGDEPDATGLEPDELRLLAERAETGSIREATTTVLEDHPARGDALSTIYDVNRESWTALVGGTITGRCLDVDAGFGRRAHVLSELADSVVAVDSNLEKLRVAATRTDYDGTERVLPLHTTEDRLPFGPNSFDTIVADFTGSSTGEMRTRLSRLSEYLTDDGTLVFTADGWSRRSGLTELLDADTTEAIPSGALTDGTPGTYRSMITAAGFDSASLYSLFPTADRPLFVFGVDNERAVDLLAEILLSDYGRFARMGKPLVSLANRTGLLDRLHPSVLAVCENGDADGGSLERSTTFDDPLLVPGRTRSVVLETDDDGLETVWKFPNRRAHAPFTERENAVLSSLQVSNEPIVETLPRGTDVETPCGEARVETPVAGEPLADDLSRNLRSYERVLRLGFDWLIEFQQAFRGPTVTRSPAEVRDDLSFAPTGIEPPPIDESVTTFFTPVHGDYLAGNIHVDGSDVTSVIDWEYGAFEASPIIDAGFLALNTAMRVFGGLEDGFRTVFCGDNEYARIMRSMIRGYCREVGIPVRTFELYLPSVYLHRLELDWRFDAVSTYTEKMESRSEIVEYVFENLSDVDLEATLSPR</sequence>
<dbReference type="Gene3D" id="3.40.50.150">
    <property type="entry name" value="Vaccinia Virus protein VP39"/>
    <property type="match status" value="1"/>
</dbReference>
<dbReference type="InterPro" id="IPR013216">
    <property type="entry name" value="Methyltransf_11"/>
</dbReference>
<dbReference type="InterPro" id="IPR011009">
    <property type="entry name" value="Kinase-like_dom_sf"/>
</dbReference>
<dbReference type="Proteomes" id="UP000011602">
    <property type="component" value="Unassembled WGS sequence"/>
</dbReference>